<comment type="caution">
    <text evidence="2">The sequence shown here is derived from an EMBL/GenBank/DDBJ whole genome shotgun (WGS) entry which is preliminary data.</text>
</comment>
<feature type="domain" description="STAS" evidence="1">
    <location>
        <begin position="43"/>
        <end position="140"/>
    </location>
</feature>
<gene>
    <name evidence="2" type="ORF">GCM10017786_55820</name>
</gene>
<dbReference type="PROSITE" id="PS50801">
    <property type="entry name" value="STAS"/>
    <property type="match status" value="1"/>
</dbReference>
<dbReference type="CDD" id="cd07043">
    <property type="entry name" value="STAS_anti-anti-sigma_factors"/>
    <property type="match status" value="1"/>
</dbReference>
<evidence type="ECO:0000259" key="1">
    <source>
        <dbReference type="PROSITE" id="PS50801"/>
    </source>
</evidence>
<accession>A0ABQ3JDY1</accession>
<dbReference type="SUPFAM" id="SSF52091">
    <property type="entry name" value="SpoIIaa-like"/>
    <property type="match status" value="1"/>
</dbReference>
<dbReference type="InterPro" id="IPR002645">
    <property type="entry name" value="STAS_dom"/>
</dbReference>
<dbReference type="Gene3D" id="3.30.750.24">
    <property type="entry name" value="STAS domain"/>
    <property type="match status" value="1"/>
</dbReference>
<keyword evidence="3" id="KW-1185">Reference proteome</keyword>
<sequence length="140" mass="14877">MAARFSRAALASWSGSGRRHDHVAEGANLVSDVPRTPLTERLLDLAVEYRSGASVVRATGEIDLCTAPRLAETLAGQLGPVVLDLTRVAFLSAAGVQAMLDVRELRVVAPRCSQVARVLDLTGLTAILPRYETVPEALSS</sequence>
<name>A0ABQ3JDY1_9PSEU</name>
<evidence type="ECO:0000313" key="2">
    <source>
        <dbReference type="EMBL" id="GHF14920.1"/>
    </source>
</evidence>
<dbReference type="EMBL" id="BNAU01000007">
    <property type="protein sequence ID" value="GHF14920.1"/>
    <property type="molecule type" value="Genomic_DNA"/>
</dbReference>
<proteinExistence type="predicted"/>
<dbReference type="Pfam" id="PF01740">
    <property type="entry name" value="STAS"/>
    <property type="match status" value="1"/>
</dbReference>
<protein>
    <recommendedName>
        <fullName evidence="1">STAS domain-containing protein</fullName>
    </recommendedName>
</protein>
<reference evidence="3" key="1">
    <citation type="journal article" date="2019" name="Int. J. Syst. Evol. Microbiol.">
        <title>The Global Catalogue of Microorganisms (GCM) 10K type strain sequencing project: providing services to taxonomists for standard genome sequencing and annotation.</title>
        <authorList>
            <consortium name="The Broad Institute Genomics Platform"/>
            <consortium name="The Broad Institute Genome Sequencing Center for Infectious Disease"/>
            <person name="Wu L."/>
            <person name="Ma J."/>
        </authorList>
    </citation>
    <scope>NUCLEOTIDE SEQUENCE [LARGE SCALE GENOMIC DNA]</scope>
    <source>
        <strain evidence="3">CGMCC 4.7677</strain>
    </source>
</reference>
<evidence type="ECO:0000313" key="3">
    <source>
        <dbReference type="Proteomes" id="UP000605897"/>
    </source>
</evidence>
<dbReference type="Proteomes" id="UP000605897">
    <property type="component" value="Unassembled WGS sequence"/>
</dbReference>
<organism evidence="2 3">
    <name type="scientific">Amycolatopsis deserti</name>
    <dbReference type="NCBI Taxonomy" id="185696"/>
    <lineage>
        <taxon>Bacteria</taxon>
        <taxon>Bacillati</taxon>
        <taxon>Actinomycetota</taxon>
        <taxon>Actinomycetes</taxon>
        <taxon>Pseudonocardiales</taxon>
        <taxon>Pseudonocardiaceae</taxon>
        <taxon>Amycolatopsis</taxon>
    </lineage>
</organism>
<dbReference type="InterPro" id="IPR036513">
    <property type="entry name" value="STAS_dom_sf"/>
</dbReference>